<organism evidence="2 3">
    <name type="scientific">Tanacetum coccineum</name>
    <dbReference type="NCBI Taxonomy" id="301880"/>
    <lineage>
        <taxon>Eukaryota</taxon>
        <taxon>Viridiplantae</taxon>
        <taxon>Streptophyta</taxon>
        <taxon>Embryophyta</taxon>
        <taxon>Tracheophyta</taxon>
        <taxon>Spermatophyta</taxon>
        <taxon>Magnoliopsida</taxon>
        <taxon>eudicotyledons</taxon>
        <taxon>Gunneridae</taxon>
        <taxon>Pentapetalae</taxon>
        <taxon>asterids</taxon>
        <taxon>campanulids</taxon>
        <taxon>Asterales</taxon>
        <taxon>Asteraceae</taxon>
        <taxon>Asteroideae</taxon>
        <taxon>Anthemideae</taxon>
        <taxon>Anthemidinae</taxon>
        <taxon>Tanacetum</taxon>
    </lineage>
</organism>
<name>A0ABQ4YH79_9ASTR</name>
<protein>
    <submittedName>
        <fullName evidence="2">Uncharacterized protein</fullName>
    </submittedName>
</protein>
<dbReference type="EMBL" id="BQNB010010402">
    <property type="protein sequence ID" value="GJS76805.1"/>
    <property type="molecule type" value="Genomic_DNA"/>
</dbReference>
<feature type="region of interest" description="Disordered" evidence="1">
    <location>
        <begin position="72"/>
        <end position="154"/>
    </location>
</feature>
<feature type="compositionally biased region" description="Polar residues" evidence="1">
    <location>
        <begin position="113"/>
        <end position="123"/>
    </location>
</feature>
<accession>A0ABQ4YH79</accession>
<evidence type="ECO:0000313" key="2">
    <source>
        <dbReference type="EMBL" id="GJS76805.1"/>
    </source>
</evidence>
<comment type="caution">
    <text evidence="2">The sequence shown here is derived from an EMBL/GenBank/DDBJ whole genome shotgun (WGS) entry which is preliminary data.</text>
</comment>
<gene>
    <name evidence="2" type="ORF">Tco_0726686</name>
</gene>
<reference evidence="2" key="2">
    <citation type="submission" date="2022-01" db="EMBL/GenBank/DDBJ databases">
        <authorList>
            <person name="Yamashiro T."/>
            <person name="Shiraishi A."/>
            <person name="Satake H."/>
            <person name="Nakayama K."/>
        </authorList>
    </citation>
    <scope>NUCLEOTIDE SEQUENCE</scope>
</reference>
<evidence type="ECO:0000313" key="3">
    <source>
        <dbReference type="Proteomes" id="UP001151760"/>
    </source>
</evidence>
<keyword evidence="3" id="KW-1185">Reference proteome</keyword>
<reference evidence="2" key="1">
    <citation type="journal article" date="2022" name="Int. J. Mol. Sci.">
        <title>Draft Genome of Tanacetum Coccineum: Genomic Comparison of Closely Related Tanacetum-Family Plants.</title>
        <authorList>
            <person name="Yamashiro T."/>
            <person name="Shiraishi A."/>
            <person name="Nakayama K."/>
            <person name="Satake H."/>
        </authorList>
    </citation>
    <scope>NUCLEOTIDE SEQUENCE</scope>
</reference>
<sequence length="177" mass="18624">MDKSPLDFSNEDPTPLITNQDETESHILAGTSQEVPPTGDTTTSEFVPEINLQREVTAMGVLVNKGRRKRDVIETEANAPPKVLRTDHASVRPGSNTRGGKSLAAMGLGAGSTVPTPTPSSKETAVAGDPDSEKSTSFTSLAGSPSGIYHPGWGVTNNCRLDTPEACQDVVDHSMPP</sequence>
<evidence type="ECO:0000256" key="1">
    <source>
        <dbReference type="SAM" id="MobiDB-lite"/>
    </source>
</evidence>
<proteinExistence type="predicted"/>
<feature type="region of interest" description="Disordered" evidence="1">
    <location>
        <begin position="1"/>
        <end position="24"/>
    </location>
</feature>
<dbReference type="Proteomes" id="UP001151760">
    <property type="component" value="Unassembled WGS sequence"/>
</dbReference>